<protein>
    <submittedName>
        <fullName evidence="1">Uncharacterized protein</fullName>
    </submittedName>
</protein>
<name>A0ABT3E525_9LACO</name>
<accession>A0ABT3E525</accession>
<evidence type="ECO:0000313" key="2">
    <source>
        <dbReference type="Proteomes" id="UP001526225"/>
    </source>
</evidence>
<dbReference type="EMBL" id="JAOZFE010000002">
    <property type="protein sequence ID" value="MCW0953008.1"/>
    <property type="molecule type" value="Genomic_DNA"/>
</dbReference>
<gene>
    <name evidence="1" type="ORF">OIT44_02840</name>
</gene>
<comment type="caution">
    <text evidence="1">The sequence shown here is derived from an EMBL/GenBank/DDBJ whole genome shotgun (WGS) entry which is preliminary data.</text>
</comment>
<dbReference type="RefSeq" id="WP_264336055.1">
    <property type="nucleotide sequence ID" value="NZ_JAOZFE010000002.1"/>
</dbReference>
<keyword evidence="2" id="KW-1185">Reference proteome</keyword>
<proteinExistence type="predicted"/>
<evidence type="ECO:0000313" key="1">
    <source>
        <dbReference type="EMBL" id="MCW0953008.1"/>
    </source>
</evidence>
<dbReference type="Proteomes" id="UP001526225">
    <property type="component" value="Unassembled WGS sequence"/>
</dbReference>
<organism evidence="1 2">
    <name type="scientific">Weissella ceti</name>
    <dbReference type="NCBI Taxonomy" id="759620"/>
    <lineage>
        <taxon>Bacteria</taxon>
        <taxon>Bacillati</taxon>
        <taxon>Bacillota</taxon>
        <taxon>Bacilli</taxon>
        <taxon>Lactobacillales</taxon>
        <taxon>Lactobacillaceae</taxon>
        <taxon>Weissella</taxon>
    </lineage>
</organism>
<sequence>MNVPFTVFKSTNSADDGRKPRFMLYRFYKGLGLAYKPSNKDIAILGLKLEKSSLTLVIPQLNTAVITTDMVVKINDIRIGAVGYFEIDEVIHDVSNGRHTKLLVHKTKQPVGLYTEVDNGK</sequence>
<reference evidence="1 2" key="1">
    <citation type="submission" date="2022-10" db="EMBL/GenBank/DDBJ databases">
        <title>Weissella fermenti sp. nov., isolated from fermented cabbage.</title>
        <authorList>
            <person name="Lee J.K."/>
            <person name="Baek J.H."/>
            <person name="Choi D.G."/>
            <person name="Kim J.M."/>
            <person name="Jeon C.O."/>
        </authorList>
    </citation>
    <scope>NUCLEOTIDE SEQUENCE [LARGE SCALE GENOMIC DNA]</scope>
    <source>
        <strain evidence="1 2">KACC 18534</strain>
    </source>
</reference>